<dbReference type="SUPFAM" id="SSF49464">
    <property type="entry name" value="Carboxypeptidase regulatory domain-like"/>
    <property type="match status" value="1"/>
</dbReference>
<dbReference type="SUPFAM" id="SSF56935">
    <property type="entry name" value="Porins"/>
    <property type="match status" value="1"/>
</dbReference>
<dbReference type="InterPro" id="IPR008969">
    <property type="entry name" value="CarboxyPept-like_regulatory"/>
</dbReference>
<keyword evidence="2 7" id="KW-0813">Transport</keyword>
<dbReference type="Pfam" id="PF07715">
    <property type="entry name" value="Plug"/>
    <property type="match status" value="1"/>
</dbReference>
<feature type="chain" id="PRO_5038018646" evidence="8">
    <location>
        <begin position="28"/>
        <end position="1123"/>
    </location>
</feature>
<comment type="subcellular location">
    <subcellularLocation>
        <location evidence="1 7">Cell outer membrane</location>
        <topology evidence="1 7">Multi-pass membrane protein</topology>
    </subcellularLocation>
</comment>
<keyword evidence="5 7" id="KW-0472">Membrane</keyword>
<feature type="domain" description="TonB-dependent receptor plug" evidence="9">
    <location>
        <begin position="125"/>
        <end position="251"/>
    </location>
</feature>
<dbReference type="RefSeq" id="WP_222581490.1">
    <property type="nucleotide sequence ID" value="NZ_JAHVHU010000020.1"/>
</dbReference>
<evidence type="ECO:0000256" key="6">
    <source>
        <dbReference type="ARBA" id="ARBA00023237"/>
    </source>
</evidence>
<sequence>MKHKLKICMNSVLILALALWLPLGAHAGPAPVDQITGQITDESNEPLVGVNVLVKGSSKGTSTDFNGMYTLQDVDDDAVLVVTYIGYVKQEINVNGQSTINIVMESSSQTLDQVVVTALGVSRDKKSLGYAVEEVDGGKLNEVVQENVLNGLSGRVSGVTINSTGGSATSSVSMIIRGASSLTGDNQPLFVIDGVPVSNSLGGNTQEVGSRNVVDFGNAISDLNPADIENVSILKGAGAAALYGSRAGNGVVLITTKTGKKNEKMKVSVNTSAVFDQPYEYLKMHNSFATGVTPFTEEQWKNLTGGPLVIDEGSAGRLGPQLDIGQKAIQWNSPVDENGNKIPTPLVSHPNNVANFVQTGITNTNNISISGGSGSSAYRVSYTNMNNRGIVPNSDMFRNSLNVSGSYEVNPKLNVSTNINIGRSKSNSIPATNRGTNPLEWAYKVSGHVDILDLKNYWAEGQEGIQQYQVPDHNNPYFLAYEVKNAFTRDRVFGNAQADYKLTPDLTASLTFALDRYDEDRSSQIPYSEDRNSRGTYGIESLARMESNTSVNLAYDKYFENFSLRASVGGNSMYQTYNGNSAKSTRGGLVIPDLYTLSNISPSNLQYGNYRSQKAIYSAYGMASLGYNDMLYLDVTARNDWSSTLPEANRSYFYPSATLSALVNNIFQMGDNIDMIKLRGGWAQVGNDTGPYRLQSTLGNAGAWDGVTRLSTSGTLLTPDLKPEIISSIEVGTEWILFQDKFRFDVTYYESENRNQILSLALPQSSGYGSKLINAGQVSSRGVELSIGSTVFSTNDFSWDVDFNYTFNRTRIDELADGIDFIRFWSDAKGGAYTWVGEDIGNIYDRKLVTVEDPNSPYYGWPLLDGSGSWDDKSGVNDLVKIGNYNPDFIIGMQTGLRWKNFRLSAVMDWRQGGDFISQTYRYSESDFATQRQLDEVINPDNVPGGRAGIAEYLKNNADELIVNSTTVVGGPTPEMGGYEINYQGIPVGSGTFNPGVIGEYDDDGNLIRYVENLGGEGTQYIPLADNYPWSFGKSAMFDASFIKLREISLSYTLPSSLTEGIGMDNLAVSVYSRNIILWTKADIGIDPERAFQQEGYGFKQGIERYNVTPFVLPIGIKLSANF</sequence>
<dbReference type="Gene3D" id="2.40.170.20">
    <property type="entry name" value="TonB-dependent receptor, beta-barrel domain"/>
    <property type="match status" value="1"/>
</dbReference>
<dbReference type="GO" id="GO:0009279">
    <property type="term" value="C:cell outer membrane"/>
    <property type="evidence" value="ECO:0007669"/>
    <property type="project" value="UniProtKB-SubCell"/>
</dbReference>
<reference evidence="10" key="1">
    <citation type="submission" date="2021-06" db="EMBL/GenBank/DDBJ databases">
        <title>44 bacteria genomes isolated from Dapeng, Shenzhen.</title>
        <authorList>
            <person name="Zheng W."/>
            <person name="Yu S."/>
            <person name="Huang Y."/>
        </authorList>
    </citation>
    <scope>NUCLEOTIDE SEQUENCE</scope>
    <source>
        <strain evidence="10">DP5N28-2</strain>
    </source>
</reference>
<evidence type="ECO:0000256" key="5">
    <source>
        <dbReference type="ARBA" id="ARBA00023136"/>
    </source>
</evidence>
<dbReference type="Proteomes" id="UP000753961">
    <property type="component" value="Unassembled WGS sequence"/>
</dbReference>
<evidence type="ECO:0000256" key="3">
    <source>
        <dbReference type="ARBA" id="ARBA00022452"/>
    </source>
</evidence>
<evidence type="ECO:0000313" key="11">
    <source>
        <dbReference type="Proteomes" id="UP000753961"/>
    </source>
</evidence>
<evidence type="ECO:0000256" key="2">
    <source>
        <dbReference type="ARBA" id="ARBA00022448"/>
    </source>
</evidence>
<keyword evidence="8" id="KW-0732">Signal</keyword>
<dbReference type="Gene3D" id="2.170.130.10">
    <property type="entry name" value="TonB-dependent receptor, plug domain"/>
    <property type="match status" value="1"/>
</dbReference>
<evidence type="ECO:0000256" key="7">
    <source>
        <dbReference type="PROSITE-ProRule" id="PRU01360"/>
    </source>
</evidence>
<protein>
    <submittedName>
        <fullName evidence="10">SusC/RagA family TonB-linked outer membrane protein</fullName>
    </submittedName>
</protein>
<evidence type="ECO:0000256" key="1">
    <source>
        <dbReference type="ARBA" id="ARBA00004571"/>
    </source>
</evidence>
<dbReference type="NCBIfam" id="TIGR04057">
    <property type="entry name" value="SusC_RagA_signa"/>
    <property type="match status" value="1"/>
</dbReference>
<dbReference type="InterPro" id="IPR039426">
    <property type="entry name" value="TonB-dep_rcpt-like"/>
</dbReference>
<keyword evidence="3 7" id="KW-1134">Transmembrane beta strand</keyword>
<dbReference type="AlphaFoldDB" id="A0A953LEH0"/>
<organism evidence="10 11">
    <name type="scientific">Membranihabitans marinus</name>
    <dbReference type="NCBI Taxonomy" id="1227546"/>
    <lineage>
        <taxon>Bacteria</taxon>
        <taxon>Pseudomonadati</taxon>
        <taxon>Bacteroidota</taxon>
        <taxon>Saprospiria</taxon>
        <taxon>Saprospirales</taxon>
        <taxon>Saprospiraceae</taxon>
        <taxon>Membranihabitans</taxon>
    </lineage>
</organism>
<gene>
    <name evidence="10" type="ORF">KUV50_17510</name>
</gene>
<dbReference type="Gene3D" id="2.60.40.1120">
    <property type="entry name" value="Carboxypeptidase-like, regulatory domain"/>
    <property type="match status" value="1"/>
</dbReference>
<dbReference type="Pfam" id="PF13715">
    <property type="entry name" value="CarbopepD_reg_2"/>
    <property type="match status" value="1"/>
</dbReference>
<proteinExistence type="inferred from homology"/>
<evidence type="ECO:0000313" key="10">
    <source>
        <dbReference type="EMBL" id="MBY5959954.1"/>
    </source>
</evidence>
<dbReference type="InterPro" id="IPR023997">
    <property type="entry name" value="TonB-dep_OMP_SusC/RagA_CS"/>
</dbReference>
<comment type="similarity">
    <text evidence="7">Belongs to the TonB-dependent receptor family.</text>
</comment>
<feature type="signal peptide" evidence="8">
    <location>
        <begin position="1"/>
        <end position="27"/>
    </location>
</feature>
<keyword evidence="11" id="KW-1185">Reference proteome</keyword>
<name>A0A953LEH0_9BACT</name>
<evidence type="ECO:0000256" key="4">
    <source>
        <dbReference type="ARBA" id="ARBA00022692"/>
    </source>
</evidence>
<evidence type="ECO:0000256" key="8">
    <source>
        <dbReference type="SAM" id="SignalP"/>
    </source>
</evidence>
<dbReference type="InterPro" id="IPR037066">
    <property type="entry name" value="Plug_dom_sf"/>
</dbReference>
<dbReference type="InterPro" id="IPR036942">
    <property type="entry name" value="Beta-barrel_TonB_sf"/>
</dbReference>
<dbReference type="FunFam" id="2.60.40.1120:FF:000003">
    <property type="entry name" value="Outer membrane protein Omp121"/>
    <property type="match status" value="1"/>
</dbReference>
<dbReference type="InterPro" id="IPR023996">
    <property type="entry name" value="TonB-dep_OMP_SusC/RagA"/>
</dbReference>
<dbReference type="NCBIfam" id="TIGR04056">
    <property type="entry name" value="OMP_RagA_SusC"/>
    <property type="match status" value="1"/>
</dbReference>
<dbReference type="EMBL" id="JAHVHU010000020">
    <property type="protein sequence ID" value="MBY5959954.1"/>
    <property type="molecule type" value="Genomic_DNA"/>
</dbReference>
<keyword evidence="4 7" id="KW-0812">Transmembrane</keyword>
<comment type="caution">
    <text evidence="10">The sequence shown here is derived from an EMBL/GenBank/DDBJ whole genome shotgun (WGS) entry which is preliminary data.</text>
</comment>
<dbReference type="PROSITE" id="PS52016">
    <property type="entry name" value="TONB_DEPENDENT_REC_3"/>
    <property type="match status" value="1"/>
</dbReference>
<accession>A0A953LEH0</accession>
<evidence type="ECO:0000259" key="9">
    <source>
        <dbReference type="Pfam" id="PF07715"/>
    </source>
</evidence>
<dbReference type="InterPro" id="IPR012910">
    <property type="entry name" value="Plug_dom"/>
</dbReference>
<keyword evidence="6 7" id="KW-0998">Cell outer membrane</keyword>